<evidence type="ECO:0000256" key="4">
    <source>
        <dbReference type="ARBA" id="ARBA00022692"/>
    </source>
</evidence>
<sequence length="315" mass="33749">MLRPILQRLGSAAFTLFLGSVLLFVVLEVLPGDPAAVMLGLEARPDTLAAVRAELRLDQPALPRYLAWVGGMLQGDFGLSYTYRVPVADLIAERLSLTLPLAFLAIMISTALALPLGTLAAAQHGKAADAGVMLFAQLGVAVPNFWIGLLLILLFSLTWPLFPVGSFPGWGDGLLPGLRALFLPALALALPQAAILARVTRAAVLEVLGEDYIRTARAKGLSNSRVLIRHALRAALVPVVTILGLQFSFLVAGAILVENIFALPGLGRLLYQAMNQRDVIVVKDVAMLLAAFVILVNLLVDLAYLWLDPRLRRGG</sequence>
<keyword evidence="2 7" id="KW-0813">Transport</keyword>
<dbReference type="Gene3D" id="1.10.3720.10">
    <property type="entry name" value="MetI-like"/>
    <property type="match status" value="1"/>
</dbReference>
<dbReference type="PANTHER" id="PTHR43163:SF6">
    <property type="entry name" value="DIPEPTIDE TRANSPORT SYSTEM PERMEASE PROTEIN DPPB-RELATED"/>
    <property type="match status" value="1"/>
</dbReference>
<feature type="transmembrane region" description="Helical" evidence="7">
    <location>
        <begin position="134"/>
        <end position="157"/>
    </location>
</feature>
<feature type="transmembrane region" description="Helical" evidence="7">
    <location>
        <begin position="12"/>
        <end position="30"/>
    </location>
</feature>
<comment type="similarity">
    <text evidence="7">Belongs to the binding-protein-dependent transport system permease family.</text>
</comment>
<comment type="caution">
    <text evidence="9">The sequence shown here is derived from an EMBL/GenBank/DDBJ whole genome shotgun (WGS) entry which is preliminary data.</text>
</comment>
<dbReference type="AlphaFoldDB" id="A0A0F3IS77"/>
<dbReference type="GO" id="GO:0005886">
    <property type="term" value="C:plasma membrane"/>
    <property type="evidence" value="ECO:0007669"/>
    <property type="project" value="UniProtKB-SubCell"/>
</dbReference>
<dbReference type="GO" id="GO:0071916">
    <property type="term" value="F:dipeptide transmembrane transporter activity"/>
    <property type="evidence" value="ECO:0007669"/>
    <property type="project" value="TreeGrafter"/>
</dbReference>
<dbReference type="InterPro" id="IPR000515">
    <property type="entry name" value="MetI-like"/>
</dbReference>
<feature type="transmembrane region" description="Helical" evidence="7">
    <location>
        <begin position="285"/>
        <end position="307"/>
    </location>
</feature>
<dbReference type="InterPro" id="IPR045621">
    <property type="entry name" value="BPD_transp_1_N"/>
</dbReference>
<feature type="transmembrane region" description="Helical" evidence="7">
    <location>
        <begin position="177"/>
        <end position="197"/>
    </location>
</feature>
<dbReference type="Pfam" id="PF19300">
    <property type="entry name" value="BPD_transp_1_N"/>
    <property type="match status" value="1"/>
</dbReference>
<evidence type="ECO:0000256" key="2">
    <source>
        <dbReference type="ARBA" id="ARBA00022448"/>
    </source>
</evidence>
<evidence type="ECO:0000313" key="9">
    <source>
        <dbReference type="EMBL" id="KJV09575.1"/>
    </source>
</evidence>
<comment type="subcellular location">
    <subcellularLocation>
        <location evidence="1 7">Cell membrane</location>
        <topology evidence="1 7">Multi-pass membrane protein</topology>
    </subcellularLocation>
</comment>
<dbReference type="Pfam" id="PF00528">
    <property type="entry name" value="BPD_transp_1"/>
    <property type="match status" value="1"/>
</dbReference>
<evidence type="ECO:0000256" key="6">
    <source>
        <dbReference type="ARBA" id="ARBA00023136"/>
    </source>
</evidence>
<dbReference type="Proteomes" id="UP000033774">
    <property type="component" value="Unassembled WGS sequence"/>
</dbReference>
<evidence type="ECO:0000259" key="8">
    <source>
        <dbReference type="PROSITE" id="PS50928"/>
    </source>
</evidence>
<gene>
    <name evidence="9" type="ORF">VZ95_10635</name>
</gene>
<evidence type="ECO:0000256" key="3">
    <source>
        <dbReference type="ARBA" id="ARBA00022475"/>
    </source>
</evidence>
<dbReference type="PANTHER" id="PTHR43163">
    <property type="entry name" value="DIPEPTIDE TRANSPORT SYSTEM PERMEASE PROTEIN DPPB-RELATED"/>
    <property type="match status" value="1"/>
</dbReference>
<keyword evidence="3" id="KW-1003">Cell membrane</keyword>
<dbReference type="PROSITE" id="PS50928">
    <property type="entry name" value="ABC_TM1"/>
    <property type="match status" value="1"/>
</dbReference>
<dbReference type="CDD" id="cd06261">
    <property type="entry name" value="TM_PBP2"/>
    <property type="match status" value="1"/>
</dbReference>
<evidence type="ECO:0000256" key="7">
    <source>
        <dbReference type="RuleBase" id="RU363032"/>
    </source>
</evidence>
<organism evidence="9 10">
    <name type="scientific">Elstera litoralis</name>
    <dbReference type="NCBI Taxonomy" id="552518"/>
    <lineage>
        <taxon>Bacteria</taxon>
        <taxon>Pseudomonadati</taxon>
        <taxon>Pseudomonadota</taxon>
        <taxon>Alphaproteobacteria</taxon>
        <taxon>Rhodospirillales</taxon>
        <taxon>Rhodospirillaceae</taxon>
        <taxon>Elstera</taxon>
    </lineage>
</organism>
<evidence type="ECO:0000256" key="1">
    <source>
        <dbReference type="ARBA" id="ARBA00004651"/>
    </source>
</evidence>
<keyword evidence="6 7" id="KW-0472">Membrane</keyword>
<reference evidence="9 10" key="1">
    <citation type="submission" date="2015-03" db="EMBL/GenBank/DDBJ databases">
        <title>Draft genome sequence of Elstera litoralis.</title>
        <authorList>
            <person name="Rahalkar M.C."/>
            <person name="Dhakephalkar P.K."/>
            <person name="Pore S.D."/>
            <person name="Arora P."/>
            <person name="Kapse N.G."/>
            <person name="Pandit P.S."/>
        </authorList>
    </citation>
    <scope>NUCLEOTIDE SEQUENCE [LARGE SCALE GENOMIC DNA]</scope>
    <source>
        <strain evidence="9 10">Dia-1</strain>
    </source>
</reference>
<protein>
    <submittedName>
        <fullName evidence="9">Peptide ABC transporter</fullName>
    </submittedName>
</protein>
<dbReference type="EMBL" id="LAJY01000255">
    <property type="protein sequence ID" value="KJV09575.1"/>
    <property type="molecule type" value="Genomic_DNA"/>
</dbReference>
<feature type="transmembrane region" description="Helical" evidence="7">
    <location>
        <begin position="234"/>
        <end position="257"/>
    </location>
</feature>
<dbReference type="PATRIC" id="fig|552518.3.peg.1564"/>
<dbReference type="RefSeq" id="WP_045775815.1">
    <property type="nucleotide sequence ID" value="NZ_LAJY01000255.1"/>
</dbReference>
<dbReference type="OrthoDB" id="7834831at2"/>
<dbReference type="InterPro" id="IPR035906">
    <property type="entry name" value="MetI-like_sf"/>
</dbReference>
<keyword evidence="5 7" id="KW-1133">Transmembrane helix</keyword>
<feature type="domain" description="ABC transmembrane type-1" evidence="8">
    <location>
        <begin position="95"/>
        <end position="300"/>
    </location>
</feature>
<name>A0A0F3IS77_9PROT</name>
<keyword evidence="4 7" id="KW-0812">Transmembrane</keyword>
<proteinExistence type="inferred from homology"/>
<accession>A0A0F3IS77</accession>
<feature type="transmembrane region" description="Helical" evidence="7">
    <location>
        <begin position="101"/>
        <end position="122"/>
    </location>
</feature>
<dbReference type="SUPFAM" id="SSF161098">
    <property type="entry name" value="MetI-like"/>
    <property type="match status" value="1"/>
</dbReference>
<evidence type="ECO:0000256" key="5">
    <source>
        <dbReference type="ARBA" id="ARBA00022989"/>
    </source>
</evidence>
<evidence type="ECO:0000313" key="10">
    <source>
        <dbReference type="Proteomes" id="UP000033774"/>
    </source>
</evidence>
<keyword evidence="10" id="KW-1185">Reference proteome</keyword>